<sequence length="81" mass="9008">MFGLGKLIQRYQGKQLEEAEKLLDVFDDLVGKARELTAERLLAGGAKGVVDKGVKDLRLHVTNKQVDAAHKEMESDLTSRE</sequence>
<dbReference type="EMBL" id="MHQL01000065">
    <property type="protein sequence ID" value="OHA01341.1"/>
    <property type="molecule type" value="Genomic_DNA"/>
</dbReference>
<reference evidence="1 2" key="1">
    <citation type="journal article" date="2016" name="Nat. Commun.">
        <title>Thousands of microbial genomes shed light on interconnected biogeochemical processes in an aquifer system.</title>
        <authorList>
            <person name="Anantharaman K."/>
            <person name="Brown C.T."/>
            <person name="Hug L.A."/>
            <person name="Sharon I."/>
            <person name="Castelle C.J."/>
            <person name="Probst A.J."/>
            <person name="Thomas B.C."/>
            <person name="Singh A."/>
            <person name="Wilkins M.J."/>
            <person name="Karaoz U."/>
            <person name="Brodie E.L."/>
            <person name="Williams K.H."/>
            <person name="Hubbard S.S."/>
            <person name="Banfield J.F."/>
        </authorList>
    </citation>
    <scope>NUCLEOTIDE SEQUENCE [LARGE SCALE GENOMIC DNA]</scope>
</reference>
<organism evidence="1 2">
    <name type="scientific">Candidatus Sungbacteria bacterium RIFCSPHIGHO2_02_FULL_51_29</name>
    <dbReference type="NCBI Taxonomy" id="1802273"/>
    <lineage>
        <taxon>Bacteria</taxon>
        <taxon>Candidatus Sungiibacteriota</taxon>
    </lineage>
</organism>
<name>A0A1G2KS92_9BACT</name>
<evidence type="ECO:0000313" key="1">
    <source>
        <dbReference type="EMBL" id="OHA01341.1"/>
    </source>
</evidence>
<dbReference type="Proteomes" id="UP000177811">
    <property type="component" value="Unassembled WGS sequence"/>
</dbReference>
<proteinExistence type="predicted"/>
<evidence type="ECO:0000313" key="2">
    <source>
        <dbReference type="Proteomes" id="UP000177811"/>
    </source>
</evidence>
<protein>
    <submittedName>
        <fullName evidence="1">Uncharacterized protein</fullName>
    </submittedName>
</protein>
<comment type="caution">
    <text evidence="1">The sequence shown here is derived from an EMBL/GenBank/DDBJ whole genome shotgun (WGS) entry which is preliminary data.</text>
</comment>
<gene>
    <name evidence="1" type="ORF">A3C16_01360</name>
</gene>
<dbReference type="AlphaFoldDB" id="A0A1G2KS92"/>
<accession>A0A1G2KS92</accession>